<sequence length="213" mass="23778">MKGGHTATKGIRCNTLCQSVGAPSDSDHLSHHSKGSKLSPRWLASGGFLIGLDMFNIDMTASATSRSVNVIDQKHCRFVESGDYYDNDFERTKCLGVCEGRLRMCSLLAHNEAGQVLAVWELKEEEDNGKWCSVHKILFDQMDLAISLDSLQWRNRITPVAVHPNNEDVLPFQVFLPCLPTSIPKPEDHSLTRKKRKLKKKNKVESSTPSGVD</sequence>
<comment type="caution">
    <text evidence="2">The sequence shown here is derived from an EMBL/GenBank/DDBJ whole genome shotgun (WGS) entry which is preliminary data.</text>
</comment>
<accession>A0A5N5IBT4</accession>
<evidence type="ECO:0008006" key="4">
    <source>
        <dbReference type="Google" id="ProtNLM"/>
    </source>
</evidence>
<evidence type="ECO:0000313" key="3">
    <source>
        <dbReference type="Proteomes" id="UP000327157"/>
    </source>
</evidence>
<protein>
    <recommendedName>
        <fullName evidence="4">F-box associated domain-containing protein</fullName>
    </recommendedName>
</protein>
<keyword evidence="3" id="KW-1185">Reference proteome</keyword>
<dbReference type="Proteomes" id="UP000327157">
    <property type="component" value="Chromosome 5"/>
</dbReference>
<dbReference type="AlphaFoldDB" id="A0A5N5IBT4"/>
<name>A0A5N5IBT4_9ROSA</name>
<feature type="compositionally biased region" description="Basic residues" evidence="1">
    <location>
        <begin position="192"/>
        <end position="202"/>
    </location>
</feature>
<evidence type="ECO:0000313" key="2">
    <source>
        <dbReference type="EMBL" id="KAB2636737.1"/>
    </source>
</evidence>
<feature type="region of interest" description="Disordered" evidence="1">
    <location>
        <begin position="185"/>
        <end position="213"/>
    </location>
</feature>
<proteinExistence type="predicted"/>
<dbReference type="EMBL" id="SMOL01000004">
    <property type="protein sequence ID" value="KAB2636737.1"/>
    <property type="molecule type" value="Genomic_DNA"/>
</dbReference>
<evidence type="ECO:0000256" key="1">
    <source>
        <dbReference type="SAM" id="MobiDB-lite"/>
    </source>
</evidence>
<reference evidence="2 3" key="1">
    <citation type="submission" date="2019-09" db="EMBL/GenBank/DDBJ databases">
        <authorList>
            <person name="Ou C."/>
        </authorList>
    </citation>
    <scope>NUCLEOTIDE SEQUENCE [LARGE SCALE GENOMIC DNA]</scope>
    <source>
        <strain evidence="2">S2</strain>
        <tissue evidence="2">Leaf</tissue>
    </source>
</reference>
<reference evidence="2 3" key="3">
    <citation type="submission" date="2019-11" db="EMBL/GenBank/DDBJ databases">
        <title>A de novo genome assembly of a pear dwarfing rootstock.</title>
        <authorList>
            <person name="Wang F."/>
            <person name="Wang J."/>
            <person name="Li S."/>
            <person name="Zhang Y."/>
            <person name="Fang M."/>
            <person name="Ma L."/>
            <person name="Zhao Y."/>
            <person name="Jiang S."/>
        </authorList>
    </citation>
    <scope>NUCLEOTIDE SEQUENCE [LARGE SCALE GENOMIC DNA]</scope>
    <source>
        <strain evidence="2">S2</strain>
        <tissue evidence="2">Leaf</tissue>
    </source>
</reference>
<organism evidence="2 3">
    <name type="scientific">Pyrus ussuriensis x Pyrus communis</name>
    <dbReference type="NCBI Taxonomy" id="2448454"/>
    <lineage>
        <taxon>Eukaryota</taxon>
        <taxon>Viridiplantae</taxon>
        <taxon>Streptophyta</taxon>
        <taxon>Embryophyta</taxon>
        <taxon>Tracheophyta</taxon>
        <taxon>Spermatophyta</taxon>
        <taxon>Magnoliopsida</taxon>
        <taxon>eudicotyledons</taxon>
        <taxon>Gunneridae</taxon>
        <taxon>Pentapetalae</taxon>
        <taxon>rosids</taxon>
        <taxon>fabids</taxon>
        <taxon>Rosales</taxon>
        <taxon>Rosaceae</taxon>
        <taxon>Amygdaloideae</taxon>
        <taxon>Maleae</taxon>
        <taxon>Pyrus</taxon>
    </lineage>
</organism>
<gene>
    <name evidence="2" type="ORF">D8674_027271</name>
</gene>
<reference evidence="3" key="2">
    <citation type="submission" date="2019-10" db="EMBL/GenBank/DDBJ databases">
        <title>A de novo genome assembly of a pear dwarfing rootstock.</title>
        <authorList>
            <person name="Wang F."/>
            <person name="Wang J."/>
            <person name="Li S."/>
            <person name="Zhang Y."/>
            <person name="Fang M."/>
            <person name="Ma L."/>
            <person name="Zhao Y."/>
            <person name="Jiang S."/>
        </authorList>
    </citation>
    <scope>NUCLEOTIDE SEQUENCE [LARGE SCALE GENOMIC DNA]</scope>
</reference>